<keyword evidence="3" id="KW-0808">Transferase</keyword>
<evidence type="ECO:0000256" key="5">
    <source>
        <dbReference type="ARBA" id="ARBA00023034"/>
    </source>
</evidence>
<evidence type="ECO:0000313" key="7">
    <source>
        <dbReference type="EMBL" id="GFZ21150.1"/>
    </source>
</evidence>
<dbReference type="EMBL" id="BJWL01000029">
    <property type="protein sequence ID" value="GFZ21150.1"/>
    <property type="molecule type" value="Genomic_DNA"/>
</dbReference>
<feature type="domain" description="Exostosin GT47" evidence="6">
    <location>
        <begin position="27"/>
        <end position="216"/>
    </location>
</feature>
<evidence type="ECO:0000256" key="3">
    <source>
        <dbReference type="ARBA" id="ARBA00022676"/>
    </source>
</evidence>
<dbReference type="AlphaFoldDB" id="A0A7J0HDE2"/>
<proteinExistence type="inferred from homology"/>
<dbReference type="GO" id="GO:0000139">
    <property type="term" value="C:Golgi membrane"/>
    <property type="evidence" value="ECO:0007669"/>
    <property type="project" value="UniProtKB-SubCell"/>
</dbReference>
<feature type="domain" description="Exostosin GT47" evidence="6">
    <location>
        <begin position="442"/>
        <end position="509"/>
    </location>
</feature>
<comment type="caution">
    <text evidence="7">The sequence shown here is derived from an EMBL/GenBank/DDBJ whole genome shotgun (WGS) entry which is preliminary data.</text>
</comment>
<keyword evidence="4" id="KW-0812">Transmembrane</keyword>
<accession>A0A7J0HDE2</accession>
<comment type="similarity">
    <text evidence="2">Belongs to the glycosyltransferase 47 family.</text>
</comment>
<evidence type="ECO:0000256" key="4">
    <source>
        <dbReference type="ARBA" id="ARBA00022968"/>
    </source>
</evidence>
<comment type="subcellular location">
    <subcellularLocation>
        <location evidence="1">Golgi apparatus membrane</location>
        <topology evidence="1">Single-pass type II membrane protein</topology>
    </subcellularLocation>
</comment>
<keyword evidence="3" id="KW-0328">Glycosyltransferase</keyword>
<name>A0A7J0HDE2_9ERIC</name>
<dbReference type="OrthoDB" id="1924787at2759"/>
<evidence type="ECO:0000256" key="1">
    <source>
        <dbReference type="ARBA" id="ARBA00004323"/>
    </source>
</evidence>
<protein>
    <submittedName>
        <fullName evidence="7">Exostosin family protein</fullName>
    </submittedName>
</protein>
<keyword evidence="8" id="KW-1185">Reference proteome</keyword>
<sequence length="580" mass="65316">MMSRRSSGEFPVTAGNLPPWPATSGLKKQHSVEYWMMASLLWDGEGPTREAVRVLDPDTADVFFVPFFSSLSFNTHGHNMTDPDTEIDRQLQVDMLKFLRESKYWQRSAGCDHVIPMHHPNAFRFLREQVNASILIVADFGRYPKIMSNLSKDVVAPYVHVVDSFIDDDPRDPFESRSTLLFFRGRTVRKDEGIVRAKLAKILVGYEDVHYEKSYASGENIKVLPHKTARQHPRYLSLINGLLHFPPKCMHLHTEVPAPSHRGALHPPPGCAAKLPYISQSISLRSCTTPDLPSTPALALRTSVQRLLPLSTLLANTTGPMSDSSSPCLDIPLQSPLGASLPPRACGACARDQPPPGACKRVDSSPWRVSARAGAWARVPTPPRRVRARGSSPVRVAARGTSLGAWLRLNSLADLQTAREGASELRFRRGLVLELRIDERNNLSTEGMRLSKFCLHPAGDTPSSCRLFDAIVSHCVPVIVSDQIELPYEDEIDYTQFSVFFSVKEALVPGYMVTQLRQFPKERWLEMWRLLKNISHHFEYQYPPGKEDAVNMIWRQVKTKVPAAKLAVHRSRRLKVPDWW</sequence>
<dbReference type="InterPro" id="IPR004263">
    <property type="entry name" value="Exostosin"/>
</dbReference>
<dbReference type="PANTHER" id="PTHR11062:SF48">
    <property type="entry name" value="OJ1485_B09.5 PROTEIN"/>
    <property type="match status" value="1"/>
</dbReference>
<dbReference type="PANTHER" id="PTHR11062">
    <property type="entry name" value="EXOSTOSIN HEPARAN SULFATE GLYCOSYLTRANSFERASE -RELATED"/>
    <property type="match status" value="1"/>
</dbReference>
<organism evidence="7 8">
    <name type="scientific">Actinidia rufa</name>
    <dbReference type="NCBI Taxonomy" id="165716"/>
    <lineage>
        <taxon>Eukaryota</taxon>
        <taxon>Viridiplantae</taxon>
        <taxon>Streptophyta</taxon>
        <taxon>Embryophyta</taxon>
        <taxon>Tracheophyta</taxon>
        <taxon>Spermatophyta</taxon>
        <taxon>Magnoliopsida</taxon>
        <taxon>eudicotyledons</taxon>
        <taxon>Gunneridae</taxon>
        <taxon>Pentapetalae</taxon>
        <taxon>asterids</taxon>
        <taxon>Ericales</taxon>
        <taxon>Actinidiaceae</taxon>
        <taxon>Actinidia</taxon>
    </lineage>
</organism>
<keyword evidence="4" id="KW-0735">Signal-anchor</keyword>
<keyword evidence="5" id="KW-0333">Golgi apparatus</keyword>
<gene>
    <name evidence="7" type="ORF">Acr_29g0003120</name>
</gene>
<evidence type="ECO:0000256" key="2">
    <source>
        <dbReference type="ARBA" id="ARBA00010271"/>
    </source>
</evidence>
<dbReference type="Proteomes" id="UP000585474">
    <property type="component" value="Unassembled WGS sequence"/>
</dbReference>
<reference evidence="7 8" key="1">
    <citation type="submission" date="2019-07" db="EMBL/GenBank/DDBJ databases">
        <title>De Novo Assembly of kiwifruit Actinidia rufa.</title>
        <authorList>
            <person name="Sugita-Konishi S."/>
            <person name="Sato K."/>
            <person name="Mori E."/>
            <person name="Abe Y."/>
            <person name="Kisaki G."/>
            <person name="Hamano K."/>
            <person name="Suezawa K."/>
            <person name="Otani M."/>
            <person name="Fukuda T."/>
            <person name="Manabe T."/>
            <person name="Gomi K."/>
            <person name="Tabuchi M."/>
            <person name="Akimitsu K."/>
            <person name="Kataoka I."/>
        </authorList>
    </citation>
    <scope>NUCLEOTIDE SEQUENCE [LARGE SCALE GENOMIC DNA]</scope>
    <source>
        <strain evidence="8">cv. Fuchu</strain>
    </source>
</reference>
<dbReference type="GO" id="GO:0016757">
    <property type="term" value="F:glycosyltransferase activity"/>
    <property type="evidence" value="ECO:0007669"/>
    <property type="project" value="UniProtKB-KW"/>
</dbReference>
<evidence type="ECO:0000259" key="6">
    <source>
        <dbReference type="Pfam" id="PF03016"/>
    </source>
</evidence>
<evidence type="ECO:0000313" key="8">
    <source>
        <dbReference type="Proteomes" id="UP000585474"/>
    </source>
</evidence>
<dbReference type="Pfam" id="PF03016">
    <property type="entry name" value="Exostosin_GT47"/>
    <property type="match status" value="2"/>
</dbReference>
<dbReference type="InterPro" id="IPR040911">
    <property type="entry name" value="Exostosin_GT47"/>
</dbReference>